<evidence type="ECO:0000313" key="7">
    <source>
        <dbReference type="Proteomes" id="UP000468828"/>
    </source>
</evidence>
<comment type="caution">
    <text evidence="5">The sequence shown here is derived from an EMBL/GenBank/DDBJ whole genome shotgun (WGS) entry which is preliminary data.</text>
</comment>
<feature type="transmembrane region" description="Helical" evidence="3">
    <location>
        <begin position="164"/>
        <end position="188"/>
    </location>
</feature>
<feature type="domain" description="Prepilin type IV endopeptidase peptidase" evidence="4">
    <location>
        <begin position="74"/>
        <end position="183"/>
    </location>
</feature>
<evidence type="ECO:0000313" key="5">
    <source>
        <dbReference type="EMBL" id="NEK94130.1"/>
    </source>
</evidence>
<feature type="transmembrane region" description="Helical" evidence="3">
    <location>
        <begin position="69"/>
        <end position="86"/>
    </location>
</feature>
<feature type="transmembrane region" description="Helical" evidence="3">
    <location>
        <begin position="122"/>
        <end position="144"/>
    </location>
</feature>
<proteinExistence type="inferred from homology"/>
<dbReference type="GO" id="GO:0004190">
    <property type="term" value="F:aspartic-type endopeptidase activity"/>
    <property type="evidence" value="ECO:0007669"/>
    <property type="project" value="InterPro"/>
</dbReference>
<dbReference type="EMBL" id="JAAGWB010000016">
    <property type="protein sequence ID" value="NEN50897.1"/>
    <property type="molecule type" value="Genomic_DNA"/>
</dbReference>
<evidence type="ECO:0000256" key="3">
    <source>
        <dbReference type="SAM" id="Phobius"/>
    </source>
</evidence>
<feature type="transmembrane region" description="Helical" evidence="3">
    <location>
        <begin position="200"/>
        <end position="218"/>
    </location>
</feature>
<evidence type="ECO:0000259" key="4">
    <source>
        <dbReference type="Pfam" id="PF01478"/>
    </source>
</evidence>
<gene>
    <name evidence="6" type="ORF">G3R41_08070</name>
    <name evidence="5" type="ORF">GCU67_08070</name>
</gene>
<dbReference type="PANTHER" id="PTHR30487">
    <property type="entry name" value="TYPE 4 PREPILIN-LIKE PROTEINS LEADER PEPTIDE-PROCESSING ENZYME"/>
    <property type="match status" value="1"/>
</dbReference>
<dbReference type="PANTHER" id="PTHR30487:SF0">
    <property type="entry name" value="PREPILIN LEADER PEPTIDASE_N-METHYLTRANSFERASE-RELATED"/>
    <property type="match status" value="1"/>
</dbReference>
<dbReference type="AlphaFoldDB" id="A0A6P0ETD0"/>
<dbReference type="PRINTS" id="PR00864">
    <property type="entry name" value="PREPILNPTASE"/>
</dbReference>
<reference evidence="5 7" key="1">
    <citation type="submission" date="2020-01" db="EMBL/GenBank/DDBJ databases">
        <title>the WGS Modestobacter muralis CPCC 204518.</title>
        <authorList>
            <person name="Jiang Z."/>
        </authorList>
    </citation>
    <scope>NUCLEOTIDE SEQUENCE [LARGE SCALE GENOMIC DNA]</scope>
    <source>
        <strain evidence="5 7">DSM 100205</strain>
    </source>
</reference>
<dbReference type="InterPro" id="IPR000045">
    <property type="entry name" value="Prepilin_IV_endopep_pep"/>
</dbReference>
<feature type="transmembrane region" description="Helical" evidence="3">
    <location>
        <begin position="98"/>
        <end position="115"/>
    </location>
</feature>
<dbReference type="Proteomes" id="UP000471152">
    <property type="component" value="Unassembled WGS sequence"/>
</dbReference>
<dbReference type="Proteomes" id="UP000468828">
    <property type="component" value="Unassembled WGS sequence"/>
</dbReference>
<evidence type="ECO:0000256" key="2">
    <source>
        <dbReference type="RuleBase" id="RU003793"/>
    </source>
</evidence>
<comment type="similarity">
    <text evidence="1 2">Belongs to the peptidase A24 family.</text>
</comment>
<dbReference type="Gene3D" id="1.20.120.1220">
    <property type="match status" value="1"/>
</dbReference>
<dbReference type="InterPro" id="IPR050882">
    <property type="entry name" value="Prepilin_peptidase/N-MTase"/>
</dbReference>
<dbReference type="Pfam" id="PF01478">
    <property type="entry name" value="Peptidase_A24"/>
    <property type="match status" value="1"/>
</dbReference>
<evidence type="ECO:0000313" key="6">
    <source>
        <dbReference type="EMBL" id="NEN50897.1"/>
    </source>
</evidence>
<sequence length="219" mass="21895">MLAATAAALLGLLAGTAVDRAAGRFPWPSGARAVDLLRPGRRALRPPLLELVTATLCGLVVVRLGVSAAVPAFLVLVAAGVLLVLVDARHRLLPDRVVLPALGAGVLLLAGAAGATGDWSALLRAVAAAAVLFVAFLALALASPGGLGMGDVKLAALLGLHLGWLGWDAVLFGALAGFVVQAAVALVLLAARRVRRGDALPFGPAMIVGAALAMSLPLS</sequence>
<name>A0A6P0ETD0_9ACTN</name>
<keyword evidence="3" id="KW-0812">Transmembrane</keyword>
<evidence type="ECO:0000313" key="8">
    <source>
        <dbReference type="Proteomes" id="UP000471152"/>
    </source>
</evidence>
<reference evidence="6 8" key="2">
    <citation type="submission" date="2020-02" db="EMBL/GenBank/DDBJ databases">
        <title>The WGS of Modestobacter muralis DSM 100205.</title>
        <authorList>
            <person name="Jiang Z."/>
        </authorList>
    </citation>
    <scope>NUCLEOTIDE SEQUENCE [LARGE SCALE GENOMIC DNA]</scope>
    <source>
        <strain evidence="6 8">DSM 100205</strain>
    </source>
</reference>
<organism evidence="5 7">
    <name type="scientific">Modestobacter muralis</name>
    <dbReference type="NCBI Taxonomy" id="1608614"/>
    <lineage>
        <taxon>Bacteria</taxon>
        <taxon>Bacillati</taxon>
        <taxon>Actinomycetota</taxon>
        <taxon>Actinomycetes</taxon>
        <taxon>Geodermatophilales</taxon>
        <taxon>Geodermatophilaceae</taxon>
        <taxon>Modestobacter</taxon>
    </lineage>
</organism>
<protein>
    <submittedName>
        <fullName evidence="5">Prepilin peptidase</fullName>
    </submittedName>
</protein>
<accession>A0A6P0ETD0</accession>
<dbReference type="GO" id="GO:0006465">
    <property type="term" value="P:signal peptide processing"/>
    <property type="evidence" value="ECO:0007669"/>
    <property type="project" value="TreeGrafter"/>
</dbReference>
<dbReference type="GO" id="GO:0005886">
    <property type="term" value="C:plasma membrane"/>
    <property type="evidence" value="ECO:0007669"/>
    <property type="project" value="TreeGrafter"/>
</dbReference>
<dbReference type="InterPro" id="IPR014032">
    <property type="entry name" value="Peptidase_A24A_bac"/>
</dbReference>
<dbReference type="EMBL" id="JAAGWH010000016">
    <property type="protein sequence ID" value="NEK94130.1"/>
    <property type="molecule type" value="Genomic_DNA"/>
</dbReference>
<keyword evidence="7" id="KW-1185">Reference proteome</keyword>
<keyword evidence="3" id="KW-0472">Membrane</keyword>
<keyword evidence="3" id="KW-1133">Transmembrane helix</keyword>
<evidence type="ECO:0000256" key="1">
    <source>
        <dbReference type="ARBA" id="ARBA00005801"/>
    </source>
</evidence>